<organism evidence="1 2">
    <name type="scientific">Hypoxylon rubiginosum</name>
    <dbReference type="NCBI Taxonomy" id="110542"/>
    <lineage>
        <taxon>Eukaryota</taxon>
        <taxon>Fungi</taxon>
        <taxon>Dikarya</taxon>
        <taxon>Ascomycota</taxon>
        <taxon>Pezizomycotina</taxon>
        <taxon>Sordariomycetes</taxon>
        <taxon>Xylariomycetidae</taxon>
        <taxon>Xylariales</taxon>
        <taxon>Hypoxylaceae</taxon>
        <taxon>Hypoxylon</taxon>
    </lineage>
</organism>
<keyword evidence="2" id="KW-1185">Reference proteome</keyword>
<dbReference type="Proteomes" id="UP001497680">
    <property type="component" value="Unassembled WGS sequence"/>
</dbReference>
<protein>
    <submittedName>
        <fullName evidence="1">Uncharacterized protein</fullName>
    </submittedName>
</protein>
<reference evidence="1 2" key="1">
    <citation type="journal article" date="2022" name="New Phytol.">
        <title>Ecological generalism drives hyperdiversity of secondary metabolite gene clusters in xylarialean endophytes.</title>
        <authorList>
            <person name="Franco M.E.E."/>
            <person name="Wisecaver J.H."/>
            <person name="Arnold A.E."/>
            <person name="Ju Y.M."/>
            <person name="Slot J.C."/>
            <person name="Ahrendt S."/>
            <person name="Moore L.P."/>
            <person name="Eastman K.E."/>
            <person name="Scott K."/>
            <person name="Konkel Z."/>
            <person name="Mondo S.J."/>
            <person name="Kuo A."/>
            <person name="Hayes R.D."/>
            <person name="Haridas S."/>
            <person name="Andreopoulos B."/>
            <person name="Riley R."/>
            <person name="LaButti K."/>
            <person name="Pangilinan J."/>
            <person name="Lipzen A."/>
            <person name="Amirebrahimi M."/>
            <person name="Yan J."/>
            <person name="Adam C."/>
            <person name="Keymanesh K."/>
            <person name="Ng V."/>
            <person name="Louie K."/>
            <person name="Northen T."/>
            <person name="Drula E."/>
            <person name="Henrissat B."/>
            <person name="Hsieh H.M."/>
            <person name="Youens-Clark K."/>
            <person name="Lutzoni F."/>
            <person name="Miadlikowska J."/>
            <person name="Eastwood D.C."/>
            <person name="Hamelin R.C."/>
            <person name="Grigoriev I.V."/>
            <person name="U'Ren J.M."/>
        </authorList>
    </citation>
    <scope>NUCLEOTIDE SEQUENCE [LARGE SCALE GENOMIC DNA]</scope>
    <source>
        <strain evidence="1 2">ER1909</strain>
    </source>
</reference>
<accession>A0ACC0DG48</accession>
<comment type="caution">
    <text evidence="1">The sequence shown here is derived from an EMBL/GenBank/DDBJ whole genome shotgun (WGS) entry which is preliminary data.</text>
</comment>
<name>A0ACC0DG48_9PEZI</name>
<proteinExistence type="predicted"/>
<dbReference type="EMBL" id="MU394287">
    <property type="protein sequence ID" value="KAI6091390.1"/>
    <property type="molecule type" value="Genomic_DNA"/>
</dbReference>
<sequence length="256" mass="25838">MLFTTVSSLAALALASQAVAEPLRQPYKLKLSKMPVNSLFGLIRRQSQGYAPEQQFCGAGETCTEACGKGFEQCSSNDGVVHCFNESAKQTCCPGLTGDSCDAGYFCSADQKGAIWCCPDNMSLEQCAAAYNLPGSLVSETTPTTTVTAKSATSTAAASTTNATTVKIVATSTVVIAPETTANTVANDSTPATASAAVTATIPTTTPAIVASESAAASSASVTAPDNGIVQAGSDNVHVPVGGMVFLAAVAFAVLL</sequence>
<evidence type="ECO:0000313" key="2">
    <source>
        <dbReference type="Proteomes" id="UP001497680"/>
    </source>
</evidence>
<evidence type="ECO:0000313" key="1">
    <source>
        <dbReference type="EMBL" id="KAI6091390.1"/>
    </source>
</evidence>
<gene>
    <name evidence="1" type="ORF">F4821DRAFT_255208</name>
</gene>